<dbReference type="EMBL" id="JYDP01000004">
    <property type="protein sequence ID" value="KRZ18008.1"/>
    <property type="molecule type" value="Genomic_DNA"/>
</dbReference>
<evidence type="ECO:0000313" key="2">
    <source>
        <dbReference type="Proteomes" id="UP000055024"/>
    </source>
</evidence>
<keyword evidence="2" id="KW-1185">Reference proteome</keyword>
<organism evidence="1 2">
    <name type="scientific">Trichinella zimbabwensis</name>
    <dbReference type="NCBI Taxonomy" id="268475"/>
    <lineage>
        <taxon>Eukaryota</taxon>
        <taxon>Metazoa</taxon>
        <taxon>Ecdysozoa</taxon>
        <taxon>Nematoda</taxon>
        <taxon>Enoplea</taxon>
        <taxon>Dorylaimia</taxon>
        <taxon>Trichinellida</taxon>
        <taxon>Trichinellidae</taxon>
        <taxon>Trichinella</taxon>
    </lineage>
</organism>
<proteinExistence type="predicted"/>
<evidence type="ECO:0000313" key="1">
    <source>
        <dbReference type="EMBL" id="KRZ18008.1"/>
    </source>
</evidence>
<gene>
    <name evidence="1" type="ORF">T11_13898</name>
</gene>
<dbReference type="OrthoDB" id="5920215at2759"/>
<protein>
    <submittedName>
        <fullName evidence="1">Uncharacterized protein</fullName>
    </submittedName>
</protein>
<dbReference type="AlphaFoldDB" id="A0A0V1I565"/>
<sequence>MWEITKFRLKMKLFLCVLAITLCATSGFKFFKTKKEQITRTPLKYDQGKAESLIQELCSVVCSQYSEEYLKLTKEQESVNDADAQKAKAEYVTCSLRCTTSIKAELRSLDSSGFQFKAKKGKAIQTPLKYDQEKVESQIQELCSTVCNQYSEEYLQLEKELDSVNEVELQTVKSEYVTCLLRCTSSIEAELRLLE</sequence>
<comment type="caution">
    <text evidence="1">The sequence shown here is derived from an EMBL/GenBank/DDBJ whole genome shotgun (WGS) entry which is preliminary data.</text>
</comment>
<name>A0A0V1I565_9BILA</name>
<accession>A0A0V1I565</accession>
<reference evidence="1 2" key="1">
    <citation type="submission" date="2015-01" db="EMBL/GenBank/DDBJ databases">
        <title>Evolution of Trichinella species and genotypes.</title>
        <authorList>
            <person name="Korhonen P.K."/>
            <person name="Edoardo P."/>
            <person name="Giuseppe L.R."/>
            <person name="Gasser R.B."/>
        </authorList>
    </citation>
    <scope>NUCLEOTIDE SEQUENCE [LARGE SCALE GENOMIC DNA]</scope>
    <source>
        <strain evidence="1">ISS1029</strain>
    </source>
</reference>
<dbReference type="Proteomes" id="UP000055024">
    <property type="component" value="Unassembled WGS sequence"/>
</dbReference>